<evidence type="ECO:0000256" key="8">
    <source>
        <dbReference type="PIRSR" id="PIRSR000915-3"/>
    </source>
</evidence>
<dbReference type="InParanoid" id="A0A4S2MQI3"/>
<protein>
    <recommendedName>
        <fullName evidence="4 5">4-nitrophenylphosphatase</fullName>
        <shortName evidence="5">PNPPase</shortName>
        <ecNumber evidence="3 5">3.1.3.41</ecNumber>
    </recommendedName>
</protein>
<dbReference type="AlphaFoldDB" id="A0A4S2MQI3"/>
<comment type="catalytic activity">
    <reaction evidence="2 5">
        <text>4-nitrophenyl phosphate + H2O = 4-nitrophenol + phosphate + H(+)</text>
        <dbReference type="Rhea" id="RHEA:21664"/>
        <dbReference type="ChEBI" id="CHEBI:15377"/>
        <dbReference type="ChEBI" id="CHEBI:15378"/>
        <dbReference type="ChEBI" id="CHEBI:43474"/>
        <dbReference type="ChEBI" id="CHEBI:57917"/>
        <dbReference type="ChEBI" id="CHEBI:61146"/>
        <dbReference type="EC" id="3.1.3.41"/>
    </reaction>
</comment>
<dbReference type="OrthoDB" id="413953at2759"/>
<evidence type="ECO:0000256" key="1">
    <source>
        <dbReference type="ARBA" id="ARBA00022801"/>
    </source>
</evidence>
<feature type="active site" description="Proton donor" evidence="6">
    <location>
        <position position="40"/>
    </location>
</feature>
<evidence type="ECO:0000313" key="10">
    <source>
        <dbReference type="EMBL" id="TGZ79490.1"/>
    </source>
</evidence>
<dbReference type="FunCoup" id="A0A4S2MQI3">
    <property type="interactions" value="542"/>
</dbReference>
<dbReference type="InterPro" id="IPR023214">
    <property type="entry name" value="HAD_sf"/>
</dbReference>
<reference evidence="10 11" key="1">
    <citation type="submission" date="2019-04" db="EMBL/GenBank/DDBJ databases">
        <title>Comparative genomics and transcriptomics to analyze fruiting body development in filamentous ascomycetes.</title>
        <authorList>
            <consortium name="DOE Joint Genome Institute"/>
            <person name="Lutkenhaus R."/>
            <person name="Traeger S."/>
            <person name="Breuer J."/>
            <person name="Kuo A."/>
            <person name="Lipzen A."/>
            <person name="Pangilinan J."/>
            <person name="Dilworth D."/>
            <person name="Sandor L."/>
            <person name="Poggeler S."/>
            <person name="Barry K."/>
            <person name="Grigoriev I.V."/>
            <person name="Nowrousian M."/>
        </authorList>
    </citation>
    <scope>NUCLEOTIDE SEQUENCE [LARGE SCALE GENOMIC DNA]</scope>
    <source>
        <strain evidence="10 11">CBS 389.68</strain>
    </source>
</reference>
<gene>
    <name evidence="10" type="ORF">EX30DRAFT_308773</name>
</gene>
<dbReference type="InterPro" id="IPR006349">
    <property type="entry name" value="PGP_euk"/>
</dbReference>
<dbReference type="PANTHER" id="PTHR19288:SF46">
    <property type="entry name" value="HALOACID DEHALOGENASE-LIKE HYDROLASE DOMAIN-CONTAINING PROTEIN 2"/>
    <property type="match status" value="1"/>
</dbReference>
<feature type="binding site" evidence="8">
    <location>
        <position position="40"/>
    </location>
    <ligand>
        <name>Mg(2+)</name>
        <dbReference type="ChEBI" id="CHEBI:18420"/>
    </ligand>
</feature>
<dbReference type="Gene3D" id="3.40.50.1000">
    <property type="entry name" value="HAD superfamily/HAD-like"/>
    <property type="match status" value="2"/>
</dbReference>
<comment type="cofactor">
    <cofactor evidence="8">
        <name>Mg(2+)</name>
        <dbReference type="ChEBI" id="CHEBI:18420"/>
    </cofactor>
    <text evidence="8">Divalent metal ions. Mg(2+) is the most effective.</text>
</comment>
<dbReference type="GO" id="GO:0005737">
    <property type="term" value="C:cytoplasm"/>
    <property type="evidence" value="ECO:0007669"/>
    <property type="project" value="TreeGrafter"/>
</dbReference>
<dbReference type="InterPro" id="IPR036412">
    <property type="entry name" value="HAD-like_sf"/>
</dbReference>
<dbReference type="GO" id="GO:0008967">
    <property type="term" value="F:phosphoglycolate phosphatase activity"/>
    <property type="evidence" value="ECO:0007669"/>
    <property type="project" value="TreeGrafter"/>
</dbReference>
<dbReference type="Pfam" id="PF13344">
    <property type="entry name" value="Hydrolase_6"/>
    <property type="match status" value="1"/>
</dbReference>
<dbReference type="GO" id="GO:0046872">
    <property type="term" value="F:metal ion binding"/>
    <property type="evidence" value="ECO:0007669"/>
    <property type="project" value="UniProtKB-KW"/>
</dbReference>
<dbReference type="GO" id="GO:0004035">
    <property type="term" value="F:alkaline phosphatase activity"/>
    <property type="evidence" value="ECO:0007669"/>
    <property type="project" value="UniProtKB-ARBA"/>
</dbReference>
<keyword evidence="1 5" id="KW-0378">Hydrolase</keyword>
<evidence type="ECO:0000256" key="4">
    <source>
        <dbReference type="ARBA" id="ARBA00069197"/>
    </source>
</evidence>
<evidence type="ECO:0000256" key="5">
    <source>
        <dbReference type="PIRNR" id="PIRNR000915"/>
    </source>
</evidence>
<keyword evidence="11" id="KW-1185">Reference proteome</keyword>
<feature type="binding site" evidence="8">
    <location>
        <position position="38"/>
    </location>
    <ligand>
        <name>Mg(2+)</name>
        <dbReference type="ChEBI" id="CHEBI:18420"/>
    </ligand>
</feature>
<accession>A0A4S2MQI3</accession>
<dbReference type="Proteomes" id="UP000298138">
    <property type="component" value="Unassembled WGS sequence"/>
</dbReference>
<evidence type="ECO:0000256" key="2">
    <source>
        <dbReference type="ARBA" id="ARBA00050247"/>
    </source>
</evidence>
<evidence type="ECO:0000256" key="9">
    <source>
        <dbReference type="SAM" id="MobiDB-lite"/>
    </source>
</evidence>
<dbReference type="EMBL" id="ML220131">
    <property type="protein sequence ID" value="TGZ79490.1"/>
    <property type="molecule type" value="Genomic_DNA"/>
</dbReference>
<dbReference type="SUPFAM" id="SSF56784">
    <property type="entry name" value="HAD-like"/>
    <property type="match status" value="1"/>
</dbReference>
<evidence type="ECO:0000256" key="6">
    <source>
        <dbReference type="PIRSR" id="PIRSR000915-1"/>
    </source>
</evidence>
<evidence type="ECO:0000256" key="7">
    <source>
        <dbReference type="PIRSR" id="PIRSR000915-2"/>
    </source>
</evidence>
<dbReference type="STRING" id="341454.A0A4S2MQI3"/>
<dbReference type="NCBIfam" id="TIGR01452">
    <property type="entry name" value="PGP_euk"/>
    <property type="match status" value="1"/>
</dbReference>
<dbReference type="NCBIfam" id="TIGR01460">
    <property type="entry name" value="HAD-SF-IIA"/>
    <property type="match status" value="1"/>
</dbReference>
<dbReference type="InterPro" id="IPR006357">
    <property type="entry name" value="HAD-SF_hydro_IIA"/>
</dbReference>
<name>A0A4S2MQI3_9PEZI</name>
<keyword evidence="8" id="KW-0479">Metal-binding</keyword>
<dbReference type="PANTHER" id="PTHR19288">
    <property type="entry name" value="4-NITROPHENYLPHOSPHATASE-RELATED"/>
    <property type="match status" value="1"/>
</dbReference>
<dbReference type="Pfam" id="PF13242">
    <property type="entry name" value="Hydrolase_like"/>
    <property type="match status" value="1"/>
</dbReference>
<sequence>MTQTHPADPSTPQPPPKLTNNPQALKTFIDQFDTFLFDCDGVLWSGPQLLPNVRETLLYLHSLNKTLLFVTNNSTKSRASYLDKFTSLSIAPSIPITTSQIFSSSYSAALYISRILRLPSSKRVYILGESGIEEELTLAGISHFGGSDPTENRPLSDADLETFGPDPTVGAVLCGLDRNLNYRKLSKAFHYLTHPDTLFLATNIDSTFPSHGKLFPGAGTTAAPLVTMLGGREPTSFGKPSLAMMDAIEAGTGGFERSRACMVGDRLNTDIKFGVEAGLGGTLAVLTGVVKEEEVVRGEGGVWAGAYVETLGDLLKAREAEE</sequence>
<proteinExistence type="predicted"/>
<feature type="binding site" evidence="8">
    <location>
        <position position="265"/>
    </location>
    <ligand>
        <name>Mg(2+)</name>
        <dbReference type="ChEBI" id="CHEBI:18420"/>
    </ligand>
</feature>
<dbReference type="FunFam" id="3.40.50.1000:FF:000039">
    <property type="entry name" value="Phosphoglycolate phosphatase"/>
    <property type="match status" value="1"/>
</dbReference>
<feature type="region of interest" description="Disordered" evidence="9">
    <location>
        <begin position="1"/>
        <end position="20"/>
    </location>
</feature>
<keyword evidence="8" id="KW-0460">Magnesium</keyword>
<feature type="binding site" evidence="7">
    <location>
        <position position="239"/>
    </location>
    <ligand>
        <name>substrate</name>
    </ligand>
</feature>
<evidence type="ECO:0000313" key="11">
    <source>
        <dbReference type="Proteomes" id="UP000298138"/>
    </source>
</evidence>
<organism evidence="10 11">
    <name type="scientific">Ascodesmis nigricans</name>
    <dbReference type="NCBI Taxonomy" id="341454"/>
    <lineage>
        <taxon>Eukaryota</taxon>
        <taxon>Fungi</taxon>
        <taxon>Dikarya</taxon>
        <taxon>Ascomycota</taxon>
        <taxon>Pezizomycotina</taxon>
        <taxon>Pezizomycetes</taxon>
        <taxon>Pezizales</taxon>
        <taxon>Ascodesmidaceae</taxon>
        <taxon>Ascodesmis</taxon>
    </lineage>
</organism>
<dbReference type="PIRSF" id="PIRSF000915">
    <property type="entry name" value="PGP-type_phosphatase"/>
    <property type="match status" value="1"/>
</dbReference>
<evidence type="ECO:0000256" key="3">
    <source>
        <dbReference type="ARBA" id="ARBA00066659"/>
    </source>
</evidence>
<dbReference type="EC" id="3.1.3.41" evidence="3 5"/>
<feature type="active site" description="Nucleophile" evidence="6">
    <location>
        <position position="38"/>
    </location>
</feature>